<comment type="catalytic activity">
    <reaction evidence="7">
        <text>ATP + H2O = ADP + phosphate + H(+)</text>
        <dbReference type="Rhea" id="RHEA:13065"/>
        <dbReference type="ChEBI" id="CHEBI:15377"/>
        <dbReference type="ChEBI" id="CHEBI:15378"/>
        <dbReference type="ChEBI" id="CHEBI:30616"/>
        <dbReference type="ChEBI" id="CHEBI:43474"/>
        <dbReference type="ChEBI" id="CHEBI:456216"/>
        <dbReference type="EC" id="3.6.4.13"/>
    </reaction>
</comment>
<evidence type="ECO:0000256" key="5">
    <source>
        <dbReference type="ARBA" id="ARBA00022840"/>
    </source>
</evidence>
<organism evidence="10 11">
    <name type="scientific">Eumeta variegata</name>
    <name type="common">Bagworm moth</name>
    <name type="synonym">Eumeta japonica</name>
    <dbReference type="NCBI Taxonomy" id="151549"/>
    <lineage>
        <taxon>Eukaryota</taxon>
        <taxon>Metazoa</taxon>
        <taxon>Ecdysozoa</taxon>
        <taxon>Arthropoda</taxon>
        <taxon>Hexapoda</taxon>
        <taxon>Insecta</taxon>
        <taxon>Pterygota</taxon>
        <taxon>Neoptera</taxon>
        <taxon>Endopterygota</taxon>
        <taxon>Lepidoptera</taxon>
        <taxon>Glossata</taxon>
        <taxon>Ditrysia</taxon>
        <taxon>Tineoidea</taxon>
        <taxon>Psychidae</taxon>
        <taxon>Oiketicinae</taxon>
        <taxon>Eumeta</taxon>
    </lineage>
</organism>
<dbReference type="InterPro" id="IPR050079">
    <property type="entry name" value="DEAD_box_RNA_helicase"/>
</dbReference>
<dbReference type="Gene3D" id="3.40.50.300">
    <property type="entry name" value="P-loop containing nucleotide triphosphate hydrolases"/>
    <property type="match status" value="1"/>
</dbReference>
<dbReference type="PANTHER" id="PTHR47959:SF15">
    <property type="entry name" value="RNA HELICASE"/>
    <property type="match status" value="1"/>
</dbReference>
<accession>A0A4C1TPT9</accession>
<feature type="compositionally biased region" description="Basic residues" evidence="8">
    <location>
        <begin position="131"/>
        <end position="141"/>
    </location>
</feature>
<dbReference type="InterPro" id="IPR027417">
    <property type="entry name" value="P-loop_NTPase"/>
</dbReference>
<name>A0A4C1TPT9_EUMVA</name>
<evidence type="ECO:0000256" key="7">
    <source>
        <dbReference type="ARBA" id="ARBA00047984"/>
    </source>
</evidence>
<proteinExistence type="predicted"/>
<keyword evidence="3" id="KW-0378">Hydrolase</keyword>
<feature type="region of interest" description="Disordered" evidence="8">
    <location>
        <begin position="129"/>
        <end position="218"/>
    </location>
</feature>
<evidence type="ECO:0000313" key="11">
    <source>
        <dbReference type="Proteomes" id="UP000299102"/>
    </source>
</evidence>
<keyword evidence="2" id="KW-0547">Nucleotide-binding</keyword>
<evidence type="ECO:0000256" key="4">
    <source>
        <dbReference type="ARBA" id="ARBA00022806"/>
    </source>
</evidence>
<reference evidence="10 11" key="1">
    <citation type="journal article" date="2019" name="Commun. Biol.">
        <title>The bagworm genome reveals a unique fibroin gene that provides high tensile strength.</title>
        <authorList>
            <person name="Kono N."/>
            <person name="Nakamura H."/>
            <person name="Ohtoshi R."/>
            <person name="Tomita M."/>
            <person name="Numata K."/>
            <person name="Arakawa K."/>
        </authorList>
    </citation>
    <scope>NUCLEOTIDE SEQUENCE [LARGE SCALE GENOMIC DNA]</scope>
</reference>
<keyword evidence="5" id="KW-0067">ATP-binding</keyword>
<evidence type="ECO:0000256" key="1">
    <source>
        <dbReference type="ARBA" id="ARBA00012552"/>
    </source>
</evidence>
<evidence type="ECO:0000256" key="6">
    <source>
        <dbReference type="ARBA" id="ARBA00022884"/>
    </source>
</evidence>
<dbReference type="STRING" id="151549.A0A4C1TPT9"/>
<feature type="compositionally biased region" description="Basic and acidic residues" evidence="8">
    <location>
        <begin position="1"/>
        <end position="15"/>
    </location>
</feature>
<sequence length="218" mass="25259">MTKTRSATEKRESANPRRRNRAKARRADSARDNVVRSFRIGKIWVLICTELMGRGIDFRGVNLVINFDFPPTAISYIHRIGRAGRAGQRGKAITFFTQDDVVNLRSIAAVMKQSGCDVPEYMLKLKQDSNKRKKLTKRAPHRDKISTILEKKPDKRKLEDVEKQVNEKDLDKPKRKRKKLDKKPNYTNKGTAEGQKPHNQKNNKKIMKNRKPKVKNKL</sequence>
<evidence type="ECO:0000313" key="10">
    <source>
        <dbReference type="EMBL" id="GBP15993.1"/>
    </source>
</evidence>
<dbReference type="GO" id="GO:0016787">
    <property type="term" value="F:hydrolase activity"/>
    <property type="evidence" value="ECO:0007669"/>
    <property type="project" value="UniProtKB-KW"/>
</dbReference>
<dbReference type="EMBL" id="BGZK01000076">
    <property type="protein sequence ID" value="GBP15993.1"/>
    <property type="molecule type" value="Genomic_DNA"/>
</dbReference>
<dbReference type="CDD" id="cd18787">
    <property type="entry name" value="SF2_C_DEAD"/>
    <property type="match status" value="1"/>
</dbReference>
<comment type="caution">
    <text evidence="10">The sequence shown here is derived from an EMBL/GenBank/DDBJ whole genome shotgun (WGS) entry which is preliminary data.</text>
</comment>
<keyword evidence="11" id="KW-1185">Reference proteome</keyword>
<feature type="region of interest" description="Disordered" evidence="8">
    <location>
        <begin position="1"/>
        <end position="28"/>
    </location>
</feature>
<feature type="compositionally biased region" description="Basic residues" evidence="8">
    <location>
        <begin position="198"/>
        <end position="218"/>
    </location>
</feature>
<dbReference type="InterPro" id="IPR001650">
    <property type="entry name" value="Helicase_C-like"/>
</dbReference>
<dbReference type="GO" id="GO:0003724">
    <property type="term" value="F:RNA helicase activity"/>
    <property type="evidence" value="ECO:0007669"/>
    <property type="project" value="UniProtKB-EC"/>
</dbReference>
<dbReference type="GO" id="GO:0003723">
    <property type="term" value="F:RNA binding"/>
    <property type="evidence" value="ECO:0007669"/>
    <property type="project" value="UniProtKB-KW"/>
</dbReference>
<gene>
    <name evidence="10" type="primary">DDX52</name>
    <name evidence="10" type="ORF">EVAR_94341_1</name>
</gene>
<dbReference type="PANTHER" id="PTHR47959">
    <property type="entry name" value="ATP-DEPENDENT RNA HELICASE RHLE-RELATED"/>
    <property type="match status" value="1"/>
</dbReference>
<keyword evidence="6" id="KW-0694">RNA-binding</keyword>
<evidence type="ECO:0000256" key="3">
    <source>
        <dbReference type="ARBA" id="ARBA00022801"/>
    </source>
</evidence>
<dbReference type="AlphaFoldDB" id="A0A4C1TPT9"/>
<evidence type="ECO:0000256" key="8">
    <source>
        <dbReference type="SAM" id="MobiDB-lite"/>
    </source>
</evidence>
<evidence type="ECO:0000259" key="9">
    <source>
        <dbReference type="PROSITE" id="PS51194"/>
    </source>
</evidence>
<dbReference type="EC" id="3.6.4.13" evidence="1"/>
<dbReference type="SUPFAM" id="SSF52540">
    <property type="entry name" value="P-loop containing nucleoside triphosphate hydrolases"/>
    <property type="match status" value="1"/>
</dbReference>
<dbReference type="OrthoDB" id="360161at2759"/>
<dbReference type="Proteomes" id="UP000299102">
    <property type="component" value="Unassembled WGS sequence"/>
</dbReference>
<dbReference type="PROSITE" id="PS51194">
    <property type="entry name" value="HELICASE_CTER"/>
    <property type="match status" value="1"/>
</dbReference>
<evidence type="ECO:0000256" key="2">
    <source>
        <dbReference type="ARBA" id="ARBA00022741"/>
    </source>
</evidence>
<protein>
    <recommendedName>
        <fullName evidence="1">RNA helicase</fullName>
        <ecNumber evidence="1">3.6.4.13</ecNumber>
    </recommendedName>
</protein>
<dbReference type="GO" id="GO:0005829">
    <property type="term" value="C:cytosol"/>
    <property type="evidence" value="ECO:0007669"/>
    <property type="project" value="TreeGrafter"/>
</dbReference>
<feature type="domain" description="Helicase C-terminal" evidence="9">
    <location>
        <begin position="1"/>
        <end position="126"/>
    </location>
</feature>
<dbReference type="SMART" id="SM00490">
    <property type="entry name" value="HELICc"/>
    <property type="match status" value="1"/>
</dbReference>
<keyword evidence="4 10" id="KW-0347">Helicase</keyword>
<feature type="compositionally biased region" description="Basic and acidic residues" evidence="8">
    <location>
        <begin position="142"/>
        <end position="172"/>
    </location>
</feature>
<dbReference type="Pfam" id="PF00271">
    <property type="entry name" value="Helicase_C"/>
    <property type="match status" value="1"/>
</dbReference>
<dbReference type="GO" id="GO:0005524">
    <property type="term" value="F:ATP binding"/>
    <property type="evidence" value="ECO:0007669"/>
    <property type="project" value="UniProtKB-KW"/>
</dbReference>